<protein>
    <submittedName>
        <fullName evidence="2">GNAT family N-acyltransferase</fullName>
    </submittedName>
</protein>
<sequence>MNILIQSWEQAQKAAYPIRALVFIQEQGVPEHLELDEFDPIACHALAFDNKQCVGTGRLIKNGTQGQIGRMAVMSEFRGQGIGSAILTQLINTGRANGIEQFHLHAQVSARSFYQHHGFIAEGLLYEEAGILHQNMTL</sequence>
<evidence type="ECO:0000313" key="2">
    <source>
        <dbReference type="EMBL" id="MDH6503148.1"/>
    </source>
</evidence>
<dbReference type="SUPFAM" id="SSF55729">
    <property type="entry name" value="Acyl-CoA N-acyltransferases (Nat)"/>
    <property type="match status" value="1"/>
</dbReference>
<dbReference type="GO" id="GO:0004343">
    <property type="term" value="F:glucosamine 6-phosphate N-acetyltransferase activity"/>
    <property type="evidence" value="ECO:0007669"/>
    <property type="project" value="TreeGrafter"/>
</dbReference>
<proteinExistence type="predicted"/>
<evidence type="ECO:0000259" key="1">
    <source>
        <dbReference type="PROSITE" id="PS51186"/>
    </source>
</evidence>
<reference evidence="2" key="1">
    <citation type="submission" date="2023-04" db="EMBL/GenBank/DDBJ databases">
        <title>Genome Encyclopedia of Bacteria and Archaea VI: Functional Genomics of Type Strains.</title>
        <authorList>
            <person name="Whitman W."/>
        </authorList>
    </citation>
    <scope>NUCLEOTIDE SEQUENCE</scope>
    <source>
        <strain evidence="2">Enz.4-51</strain>
    </source>
</reference>
<dbReference type="PANTHER" id="PTHR13355">
    <property type="entry name" value="GLUCOSAMINE 6-PHOSPHATE N-ACETYLTRANSFERASE"/>
    <property type="match status" value="1"/>
</dbReference>
<gene>
    <name evidence="2" type="ORF">M2127_000435</name>
</gene>
<dbReference type="CDD" id="cd04301">
    <property type="entry name" value="NAT_SF"/>
    <property type="match status" value="1"/>
</dbReference>
<dbReference type="AlphaFoldDB" id="A0AA43M8M2"/>
<dbReference type="Gene3D" id="3.40.630.30">
    <property type="match status" value="1"/>
</dbReference>
<feature type="domain" description="N-acetyltransferase" evidence="1">
    <location>
        <begin position="3"/>
        <end position="138"/>
    </location>
</feature>
<evidence type="ECO:0000313" key="3">
    <source>
        <dbReference type="Proteomes" id="UP001161160"/>
    </source>
</evidence>
<organism evidence="2 3">
    <name type="scientific">Polynucleobacter sphagniphilus</name>
    <dbReference type="NCBI Taxonomy" id="1743169"/>
    <lineage>
        <taxon>Bacteria</taxon>
        <taxon>Pseudomonadati</taxon>
        <taxon>Pseudomonadota</taxon>
        <taxon>Betaproteobacteria</taxon>
        <taxon>Burkholderiales</taxon>
        <taxon>Burkholderiaceae</taxon>
        <taxon>Polynucleobacter</taxon>
    </lineage>
</organism>
<comment type="caution">
    <text evidence="2">The sequence shown here is derived from an EMBL/GenBank/DDBJ whole genome shotgun (WGS) entry which is preliminary data.</text>
</comment>
<dbReference type="EMBL" id="JARXYA010000002">
    <property type="protein sequence ID" value="MDH6503148.1"/>
    <property type="molecule type" value="Genomic_DNA"/>
</dbReference>
<dbReference type="InterPro" id="IPR016181">
    <property type="entry name" value="Acyl_CoA_acyltransferase"/>
</dbReference>
<dbReference type="Proteomes" id="UP001161160">
    <property type="component" value="Unassembled WGS sequence"/>
</dbReference>
<dbReference type="RefSeq" id="WP_076023024.1">
    <property type="nucleotide sequence ID" value="NZ_JAQFIK010000001.1"/>
</dbReference>
<dbReference type="PANTHER" id="PTHR13355:SF11">
    <property type="entry name" value="GLUCOSAMINE 6-PHOSPHATE N-ACETYLTRANSFERASE"/>
    <property type="match status" value="1"/>
</dbReference>
<dbReference type="InterPro" id="IPR039143">
    <property type="entry name" value="GNPNAT1-like"/>
</dbReference>
<accession>A0AA43M8M2</accession>
<name>A0AA43M8M2_9BURK</name>
<dbReference type="PROSITE" id="PS51186">
    <property type="entry name" value="GNAT"/>
    <property type="match status" value="1"/>
</dbReference>
<dbReference type="Pfam" id="PF13673">
    <property type="entry name" value="Acetyltransf_10"/>
    <property type="match status" value="1"/>
</dbReference>
<dbReference type="InterPro" id="IPR000182">
    <property type="entry name" value="GNAT_dom"/>
</dbReference>
<keyword evidence="3" id="KW-1185">Reference proteome</keyword>